<gene>
    <name evidence="2" type="ORF">N7468_003043</name>
</gene>
<name>A0A9W9P5V5_9EURO</name>
<evidence type="ECO:0000313" key="2">
    <source>
        <dbReference type="EMBL" id="KAJ5238424.1"/>
    </source>
</evidence>
<keyword evidence="3" id="KW-1185">Reference proteome</keyword>
<organism evidence="2 3">
    <name type="scientific">Penicillium chermesinum</name>
    <dbReference type="NCBI Taxonomy" id="63820"/>
    <lineage>
        <taxon>Eukaryota</taxon>
        <taxon>Fungi</taxon>
        <taxon>Dikarya</taxon>
        <taxon>Ascomycota</taxon>
        <taxon>Pezizomycotina</taxon>
        <taxon>Eurotiomycetes</taxon>
        <taxon>Eurotiomycetidae</taxon>
        <taxon>Eurotiales</taxon>
        <taxon>Aspergillaceae</taxon>
        <taxon>Penicillium</taxon>
    </lineage>
</organism>
<protein>
    <recommendedName>
        <fullName evidence="1">Aminoglycoside phosphotransferase domain-containing protein</fullName>
    </recommendedName>
</protein>
<dbReference type="Pfam" id="PF01636">
    <property type="entry name" value="APH"/>
    <property type="match status" value="1"/>
</dbReference>
<reference evidence="2" key="1">
    <citation type="submission" date="2022-11" db="EMBL/GenBank/DDBJ databases">
        <authorList>
            <person name="Petersen C."/>
        </authorList>
    </citation>
    <scope>NUCLEOTIDE SEQUENCE</scope>
    <source>
        <strain evidence="2">IBT 19713</strain>
    </source>
</reference>
<dbReference type="PANTHER" id="PTHR47829">
    <property type="entry name" value="HYDROLASE, PUTATIVE (AFU_ORTHOLOGUE AFUA_1G12880)-RELATED"/>
    <property type="match status" value="1"/>
</dbReference>
<sequence>MASLLRHSIDIKALEDYICEHVPRIQIPIAVSQFECEQANGTYLIKDRIGAKYVMREKPTGQLVSQSAHNFEREYRVLRILHASSVPVPKIYCLCEETSVLGAPFYIREFLDGRIFEEPSFPGATPWERHRMWKEAVVTLAKLHSVDIDDAGLATYGRRTGFYQRQLRAWEDSRKAQRAVLDVEPVGPVPAVDVMADFFSLERYQPKDRACLIHGDYKIANLVFHKTEPRVIGILDWEMSTIGHPLADLATLLQPFTIVTTLSAAAKELLMPFQLMSEVPGLPTVAECLFWYRTVAGWNPTSELTWASAYSLFRTSIVHQRIPAAYAALQASRSTAIESARDMSTCAWLTLTLIRRILEADAEPRARI</sequence>
<feature type="domain" description="Aminoglycoside phosphotransferase" evidence="1">
    <location>
        <begin position="37"/>
        <end position="257"/>
    </location>
</feature>
<dbReference type="GeneID" id="83199643"/>
<dbReference type="SUPFAM" id="SSF56112">
    <property type="entry name" value="Protein kinase-like (PK-like)"/>
    <property type="match status" value="1"/>
</dbReference>
<dbReference type="InterPro" id="IPR002575">
    <property type="entry name" value="Aminoglycoside_PTrfase"/>
</dbReference>
<comment type="caution">
    <text evidence="2">The sequence shown here is derived from an EMBL/GenBank/DDBJ whole genome shotgun (WGS) entry which is preliminary data.</text>
</comment>
<dbReference type="Gene3D" id="3.90.1200.10">
    <property type="match status" value="1"/>
</dbReference>
<evidence type="ECO:0000259" key="1">
    <source>
        <dbReference type="Pfam" id="PF01636"/>
    </source>
</evidence>
<dbReference type="Gene3D" id="3.30.200.20">
    <property type="entry name" value="Phosphorylase Kinase, domain 1"/>
    <property type="match status" value="1"/>
</dbReference>
<dbReference type="InterPro" id="IPR011009">
    <property type="entry name" value="Kinase-like_dom_sf"/>
</dbReference>
<proteinExistence type="predicted"/>
<dbReference type="PANTHER" id="PTHR47829:SF1">
    <property type="entry name" value="HAD FAMILY PHOSPHATASE"/>
    <property type="match status" value="1"/>
</dbReference>
<evidence type="ECO:0000313" key="3">
    <source>
        <dbReference type="Proteomes" id="UP001150941"/>
    </source>
</evidence>
<dbReference type="EMBL" id="JAPQKS010000003">
    <property type="protein sequence ID" value="KAJ5238424.1"/>
    <property type="molecule type" value="Genomic_DNA"/>
</dbReference>
<dbReference type="OrthoDB" id="191037at2759"/>
<dbReference type="InterPro" id="IPR052898">
    <property type="entry name" value="ACAD10-like"/>
</dbReference>
<dbReference type="AlphaFoldDB" id="A0A9W9P5V5"/>
<reference evidence="2" key="2">
    <citation type="journal article" date="2023" name="IMA Fungus">
        <title>Comparative genomic study of the Penicillium genus elucidates a diverse pangenome and 15 lateral gene transfer events.</title>
        <authorList>
            <person name="Petersen C."/>
            <person name="Sorensen T."/>
            <person name="Nielsen M.R."/>
            <person name="Sondergaard T.E."/>
            <person name="Sorensen J.L."/>
            <person name="Fitzpatrick D.A."/>
            <person name="Frisvad J.C."/>
            <person name="Nielsen K.L."/>
        </authorList>
    </citation>
    <scope>NUCLEOTIDE SEQUENCE</scope>
    <source>
        <strain evidence="2">IBT 19713</strain>
    </source>
</reference>
<accession>A0A9W9P5V5</accession>
<dbReference type="CDD" id="cd05154">
    <property type="entry name" value="ACAD10_11_N-like"/>
    <property type="match status" value="1"/>
</dbReference>
<dbReference type="Proteomes" id="UP001150941">
    <property type="component" value="Unassembled WGS sequence"/>
</dbReference>
<dbReference type="InterPro" id="IPR041726">
    <property type="entry name" value="ACAD10_11_N"/>
</dbReference>
<dbReference type="RefSeq" id="XP_058331343.1">
    <property type="nucleotide sequence ID" value="XM_058472340.1"/>
</dbReference>